<keyword evidence="2" id="KW-1185">Reference proteome</keyword>
<sequence>MTISSFQRRAQNVINKHESNRTTEDGGAAGRWRKGKATATHIQQALLRQKRQLVLKHLKLERTKRAPIVPNPEQNSNDGVTKVAVRRSKRKVKEESEGVSNVPRKRVRKIKKEDSGEGRSVHKAGSSVTGFRRPIRFKNNESVPIAVEKHLPNISENIKATEKKKTTSTGFRRPIWSKNSEPVPIAVEKHLPNISENIKAVEKKTASTGFRRPIRTKISEPVPITVEKHLPSIRENVKASAKKEIKKKIIKKCHWCGLV</sequence>
<evidence type="ECO:0000313" key="1">
    <source>
        <dbReference type="EMBL" id="KAI3795763.1"/>
    </source>
</evidence>
<organism evidence="1 2">
    <name type="scientific">Smallanthus sonchifolius</name>
    <dbReference type="NCBI Taxonomy" id="185202"/>
    <lineage>
        <taxon>Eukaryota</taxon>
        <taxon>Viridiplantae</taxon>
        <taxon>Streptophyta</taxon>
        <taxon>Embryophyta</taxon>
        <taxon>Tracheophyta</taxon>
        <taxon>Spermatophyta</taxon>
        <taxon>Magnoliopsida</taxon>
        <taxon>eudicotyledons</taxon>
        <taxon>Gunneridae</taxon>
        <taxon>Pentapetalae</taxon>
        <taxon>asterids</taxon>
        <taxon>campanulids</taxon>
        <taxon>Asterales</taxon>
        <taxon>Asteraceae</taxon>
        <taxon>Asteroideae</taxon>
        <taxon>Heliantheae alliance</taxon>
        <taxon>Millerieae</taxon>
        <taxon>Smallanthus</taxon>
    </lineage>
</organism>
<gene>
    <name evidence="1" type="ORF">L1987_38421</name>
</gene>
<protein>
    <submittedName>
        <fullName evidence="1">Uncharacterized protein</fullName>
    </submittedName>
</protein>
<evidence type="ECO:0000313" key="2">
    <source>
        <dbReference type="Proteomes" id="UP001056120"/>
    </source>
</evidence>
<comment type="caution">
    <text evidence="1">The sequence shown here is derived from an EMBL/GenBank/DDBJ whole genome shotgun (WGS) entry which is preliminary data.</text>
</comment>
<reference evidence="2" key="1">
    <citation type="journal article" date="2022" name="Mol. Ecol. Resour.">
        <title>The genomes of chicory, endive, great burdock and yacon provide insights into Asteraceae palaeo-polyploidization history and plant inulin production.</title>
        <authorList>
            <person name="Fan W."/>
            <person name="Wang S."/>
            <person name="Wang H."/>
            <person name="Wang A."/>
            <person name="Jiang F."/>
            <person name="Liu H."/>
            <person name="Zhao H."/>
            <person name="Xu D."/>
            <person name="Zhang Y."/>
        </authorList>
    </citation>
    <scope>NUCLEOTIDE SEQUENCE [LARGE SCALE GENOMIC DNA]</scope>
    <source>
        <strain evidence="2">cv. Yunnan</strain>
    </source>
</reference>
<dbReference type="EMBL" id="CM042029">
    <property type="protein sequence ID" value="KAI3795763.1"/>
    <property type="molecule type" value="Genomic_DNA"/>
</dbReference>
<reference evidence="1 2" key="2">
    <citation type="journal article" date="2022" name="Mol. Ecol. Resour.">
        <title>The genomes of chicory, endive, great burdock and yacon provide insights into Asteraceae paleo-polyploidization history and plant inulin production.</title>
        <authorList>
            <person name="Fan W."/>
            <person name="Wang S."/>
            <person name="Wang H."/>
            <person name="Wang A."/>
            <person name="Jiang F."/>
            <person name="Liu H."/>
            <person name="Zhao H."/>
            <person name="Xu D."/>
            <person name="Zhang Y."/>
        </authorList>
    </citation>
    <scope>NUCLEOTIDE SEQUENCE [LARGE SCALE GENOMIC DNA]</scope>
    <source>
        <strain evidence="2">cv. Yunnan</strain>
        <tissue evidence="1">Leaves</tissue>
    </source>
</reference>
<accession>A0ACB9HK21</accession>
<dbReference type="Proteomes" id="UP001056120">
    <property type="component" value="Linkage Group LG12"/>
</dbReference>
<proteinExistence type="predicted"/>
<name>A0ACB9HK21_9ASTR</name>